<proteinExistence type="predicted"/>
<evidence type="ECO:0000256" key="6">
    <source>
        <dbReference type="SAM" id="Phobius"/>
    </source>
</evidence>
<dbReference type="EnsemblMetazoa" id="XM_014386289.2">
    <property type="protein sequence ID" value="XP_014241775.1"/>
    <property type="gene ID" value="LOC106662294"/>
</dbReference>
<feature type="domain" description="RDD" evidence="7">
    <location>
        <begin position="129"/>
        <end position="240"/>
    </location>
</feature>
<comment type="subcellular location">
    <subcellularLocation>
        <location evidence="1">Membrane</location>
        <topology evidence="1">Multi-pass membrane protein</topology>
    </subcellularLocation>
</comment>
<evidence type="ECO:0000313" key="9">
    <source>
        <dbReference type="Proteomes" id="UP000494040"/>
    </source>
</evidence>
<keyword evidence="4 6" id="KW-0472">Membrane</keyword>
<sequence length="313" mass="36381">MVEGKGIRKRRELDSNFPWIRTPPYWGFQSYSHCRSPETVRRKYTSSEDYFKELRSWLQQAYFWQSVTAHFPYYLMSQQTLFNQPVISLSTNRSSHPSGPVPRPTPAAQGQEAAQNQREVIDGLECRIPPLWKRIVAEVTDFFILFFLKFAVIYVALNVFDIIELEKILNEYEDSIFEHQTLLKMSERLVIFELLHRVVACLFETVWLKGGTNGRLGGASPGKTFMRLRVVRCKTVTPLDTNNNPNDQGMVVVRPGTDLGLGISFLRAAIKNSVLTFLMPTLFYFSYNRRFYDKICNTIVIEEPIRVHRPHQD</sequence>
<dbReference type="Pfam" id="PF06271">
    <property type="entry name" value="RDD"/>
    <property type="match status" value="1"/>
</dbReference>
<evidence type="ECO:0000256" key="5">
    <source>
        <dbReference type="SAM" id="MobiDB-lite"/>
    </source>
</evidence>
<evidence type="ECO:0000256" key="4">
    <source>
        <dbReference type="ARBA" id="ARBA00023136"/>
    </source>
</evidence>
<dbReference type="OMA" id="FPICVVM"/>
<accession>A0A8I6R9K5</accession>
<dbReference type="OrthoDB" id="10061042at2759"/>
<reference evidence="8" key="1">
    <citation type="submission" date="2022-01" db="UniProtKB">
        <authorList>
            <consortium name="EnsemblMetazoa"/>
        </authorList>
    </citation>
    <scope>IDENTIFICATION</scope>
</reference>
<name>A0A8I6R9K5_CIMLE</name>
<protein>
    <recommendedName>
        <fullName evidence="7">RDD domain-containing protein</fullName>
    </recommendedName>
</protein>
<dbReference type="AlphaFoldDB" id="A0A8I6R9K5"/>
<evidence type="ECO:0000313" key="8">
    <source>
        <dbReference type="EnsemblMetazoa" id="XP_014241775.1"/>
    </source>
</evidence>
<evidence type="ECO:0000256" key="3">
    <source>
        <dbReference type="ARBA" id="ARBA00022989"/>
    </source>
</evidence>
<dbReference type="KEGG" id="clec:106662294"/>
<evidence type="ECO:0000256" key="1">
    <source>
        <dbReference type="ARBA" id="ARBA00004141"/>
    </source>
</evidence>
<feature type="region of interest" description="Disordered" evidence="5">
    <location>
        <begin position="90"/>
        <end position="114"/>
    </location>
</feature>
<keyword evidence="2 6" id="KW-0812">Transmembrane</keyword>
<organism evidence="8 9">
    <name type="scientific">Cimex lectularius</name>
    <name type="common">Bed bug</name>
    <name type="synonym">Acanthia lectularia</name>
    <dbReference type="NCBI Taxonomy" id="79782"/>
    <lineage>
        <taxon>Eukaryota</taxon>
        <taxon>Metazoa</taxon>
        <taxon>Ecdysozoa</taxon>
        <taxon>Arthropoda</taxon>
        <taxon>Hexapoda</taxon>
        <taxon>Insecta</taxon>
        <taxon>Pterygota</taxon>
        <taxon>Neoptera</taxon>
        <taxon>Paraneoptera</taxon>
        <taxon>Hemiptera</taxon>
        <taxon>Heteroptera</taxon>
        <taxon>Panheteroptera</taxon>
        <taxon>Cimicomorpha</taxon>
        <taxon>Cimicidae</taxon>
        <taxon>Cimex</taxon>
    </lineage>
</organism>
<dbReference type="InterPro" id="IPR039871">
    <property type="entry name" value="FAM8A1"/>
</dbReference>
<feature type="transmembrane region" description="Helical" evidence="6">
    <location>
        <begin position="142"/>
        <end position="160"/>
    </location>
</feature>
<gene>
    <name evidence="8" type="primary">106662294</name>
</gene>
<evidence type="ECO:0000256" key="2">
    <source>
        <dbReference type="ARBA" id="ARBA00022692"/>
    </source>
</evidence>
<evidence type="ECO:0000259" key="7">
    <source>
        <dbReference type="Pfam" id="PF06271"/>
    </source>
</evidence>
<dbReference type="EnsemblMetazoa" id="XM_024225003.1">
    <property type="protein sequence ID" value="XP_024080771.1"/>
    <property type="gene ID" value="LOC106662294"/>
</dbReference>
<dbReference type="GO" id="GO:0016020">
    <property type="term" value="C:membrane"/>
    <property type="evidence" value="ECO:0007669"/>
    <property type="project" value="UniProtKB-SubCell"/>
</dbReference>
<dbReference type="PANTHER" id="PTHR13659:SF5">
    <property type="entry name" value="PROTEIN FAM8A1"/>
    <property type="match status" value="1"/>
</dbReference>
<dbReference type="InterPro" id="IPR010432">
    <property type="entry name" value="RDD"/>
</dbReference>
<dbReference type="PANTHER" id="PTHR13659">
    <property type="entry name" value="AUTOSOMAL HIGHLY CONSERVED PROTEIN"/>
    <property type="match status" value="1"/>
</dbReference>
<keyword evidence="3 6" id="KW-1133">Transmembrane helix</keyword>
<keyword evidence="9" id="KW-1185">Reference proteome</keyword>
<dbReference type="Proteomes" id="UP000494040">
    <property type="component" value="Unassembled WGS sequence"/>
</dbReference>